<evidence type="ECO:0000256" key="15">
    <source>
        <dbReference type="PIRSR" id="PIRSR606539-2"/>
    </source>
</evidence>
<dbReference type="GO" id="GO:0140326">
    <property type="term" value="F:ATPase-coupled intramembrane lipid transporter activity"/>
    <property type="evidence" value="ECO:0007669"/>
    <property type="project" value="UniProtKB-EC"/>
</dbReference>
<dbReference type="GO" id="GO:0000287">
    <property type="term" value="F:magnesium ion binding"/>
    <property type="evidence" value="ECO:0007669"/>
    <property type="project" value="UniProtKB-UniRule"/>
</dbReference>
<feature type="domain" description="P-type ATPase C-terminal" evidence="21">
    <location>
        <begin position="1222"/>
        <end position="1472"/>
    </location>
</feature>
<dbReference type="InterPro" id="IPR001757">
    <property type="entry name" value="P_typ_ATPase"/>
</dbReference>
<dbReference type="GO" id="GO:0045332">
    <property type="term" value="P:phospholipid translocation"/>
    <property type="evidence" value="ECO:0007669"/>
    <property type="project" value="TreeGrafter"/>
</dbReference>
<dbReference type="GO" id="GO:0005524">
    <property type="term" value="F:ATP binding"/>
    <property type="evidence" value="ECO:0007669"/>
    <property type="project" value="UniProtKB-UniRule"/>
</dbReference>
<feature type="binding site" evidence="15">
    <location>
        <position position="602"/>
    </location>
    <ligand>
        <name>ATP</name>
        <dbReference type="ChEBI" id="CHEBI:30616"/>
    </ligand>
</feature>
<evidence type="ECO:0000256" key="5">
    <source>
        <dbReference type="ARBA" id="ARBA00022723"/>
    </source>
</evidence>
<dbReference type="InterPro" id="IPR059000">
    <property type="entry name" value="ATPase_P-type_domA"/>
</dbReference>
<keyword evidence="5 16" id="KW-0479">Metal-binding</keyword>
<evidence type="ECO:0000256" key="10">
    <source>
        <dbReference type="ARBA" id="ARBA00022989"/>
    </source>
</evidence>
<dbReference type="HOGENOM" id="CLU_000846_5_1_1"/>
<dbReference type="GO" id="GO:0032456">
    <property type="term" value="P:endocytic recycling"/>
    <property type="evidence" value="ECO:0007669"/>
    <property type="project" value="TreeGrafter"/>
</dbReference>
<keyword evidence="11 17" id="KW-0472">Membrane</keyword>
<evidence type="ECO:0000256" key="9">
    <source>
        <dbReference type="ARBA" id="ARBA00022967"/>
    </source>
</evidence>
<feature type="transmembrane region" description="Helical" evidence="17">
    <location>
        <begin position="1442"/>
        <end position="1462"/>
    </location>
</feature>
<dbReference type="PANTHER" id="PTHR24092">
    <property type="entry name" value="PROBABLE PHOSPHOLIPID-TRANSPORTING ATPASE"/>
    <property type="match status" value="1"/>
</dbReference>
<feature type="binding site" evidence="15">
    <location>
        <position position="604"/>
    </location>
    <ligand>
        <name>ATP</name>
        <dbReference type="ChEBI" id="CHEBI:30616"/>
    </ligand>
</feature>
<dbReference type="InterPro" id="IPR008250">
    <property type="entry name" value="ATPase_P-typ_transduc_dom_A_sf"/>
</dbReference>
<feature type="binding site" evidence="15">
    <location>
        <position position="603"/>
    </location>
    <ligand>
        <name>ATP</name>
        <dbReference type="ChEBI" id="CHEBI:30616"/>
    </ligand>
</feature>
<feature type="domain" description="P-type ATPase A" evidence="19">
    <location>
        <begin position="338"/>
        <end position="415"/>
    </location>
</feature>
<dbReference type="GO" id="GO:0006892">
    <property type="term" value="P:post-Golgi vesicle-mediated transport"/>
    <property type="evidence" value="ECO:0007669"/>
    <property type="project" value="TreeGrafter"/>
</dbReference>
<dbReference type="Pfam" id="PF00702">
    <property type="entry name" value="Hydrolase"/>
    <property type="match status" value="1"/>
</dbReference>
<comment type="catalytic activity">
    <reaction evidence="12 17">
        <text>ATP + H2O + phospholipidSide 1 = ADP + phosphate + phospholipidSide 2.</text>
        <dbReference type="EC" id="7.6.2.1"/>
    </reaction>
</comment>
<feature type="transmembrane region" description="Helical" evidence="17">
    <location>
        <begin position="1253"/>
        <end position="1274"/>
    </location>
</feature>
<comment type="subcellular location">
    <subcellularLocation>
        <location evidence="2">Endomembrane system</location>
    </subcellularLocation>
    <subcellularLocation>
        <location evidence="1 17">Membrane</location>
        <topology evidence="1 17">Multi-pass membrane protein</topology>
    </subcellularLocation>
</comment>
<dbReference type="InterPro" id="IPR023298">
    <property type="entry name" value="ATPase_P-typ_TM_dom_sf"/>
</dbReference>
<proteinExistence type="inferred from homology"/>
<evidence type="ECO:0000256" key="3">
    <source>
        <dbReference type="ARBA" id="ARBA00008109"/>
    </source>
</evidence>
<evidence type="ECO:0000256" key="14">
    <source>
        <dbReference type="PIRSR" id="PIRSR606539-1"/>
    </source>
</evidence>
<evidence type="ECO:0000259" key="21">
    <source>
        <dbReference type="Pfam" id="PF16212"/>
    </source>
</evidence>
<comment type="similarity">
    <text evidence="3 17">Belongs to the cation transport ATPase (P-type) (TC 3.A.3) family. Type IV subfamily.</text>
</comment>
<comment type="cofactor">
    <cofactor evidence="16">
        <name>Mg(2+)</name>
        <dbReference type="ChEBI" id="CHEBI:18420"/>
    </cofactor>
</comment>
<keyword evidence="23" id="KW-1185">Reference proteome</keyword>
<feature type="region of interest" description="Disordered" evidence="18">
    <location>
        <begin position="1"/>
        <end position="93"/>
    </location>
</feature>
<dbReference type="EMBL" id="KN847317">
    <property type="protein sequence ID" value="KIW59861.1"/>
    <property type="molecule type" value="Genomic_DNA"/>
</dbReference>
<gene>
    <name evidence="22" type="ORF">PV05_00127</name>
</gene>
<dbReference type="OrthoDB" id="377733at2759"/>
<feature type="transmembrane region" description="Helical" evidence="17">
    <location>
        <begin position="1336"/>
        <end position="1357"/>
    </location>
</feature>
<dbReference type="SUPFAM" id="SSF81665">
    <property type="entry name" value="Calcium ATPase, transmembrane domain M"/>
    <property type="match status" value="1"/>
</dbReference>
<feature type="domain" description="P-type ATPase N-terminal" evidence="20">
    <location>
        <begin position="228"/>
        <end position="285"/>
    </location>
</feature>
<evidence type="ECO:0000313" key="22">
    <source>
        <dbReference type="EMBL" id="KIW59861.1"/>
    </source>
</evidence>
<feature type="active site" description="4-aspartylphosphate intermediate" evidence="14">
    <location>
        <position position="602"/>
    </location>
</feature>
<dbReference type="Proteomes" id="UP000054342">
    <property type="component" value="Unassembled WGS sequence"/>
</dbReference>
<evidence type="ECO:0000256" key="17">
    <source>
        <dbReference type="RuleBase" id="RU362033"/>
    </source>
</evidence>
<feature type="binding site" evidence="15">
    <location>
        <position position="809"/>
    </location>
    <ligand>
        <name>ATP</name>
        <dbReference type="ChEBI" id="CHEBI:30616"/>
    </ligand>
</feature>
<feature type="compositionally biased region" description="Basic and acidic residues" evidence="18">
    <location>
        <begin position="14"/>
        <end position="40"/>
    </location>
</feature>
<feature type="region of interest" description="Disordered" evidence="18">
    <location>
        <begin position="914"/>
        <end position="967"/>
    </location>
</feature>
<evidence type="ECO:0000256" key="6">
    <source>
        <dbReference type="ARBA" id="ARBA00022741"/>
    </source>
</evidence>
<dbReference type="InterPro" id="IPR032630">
    <property type="entry name" value="P_typ_ATPase_c"/>
</dbReference>
<dbReference type="Pfam" id="PF00122">
    <property type="entry name" value="E1-E2_ATPase"/>
    <property type="match status" value="1"/>
</dbReference>
<dbReference type="NCBIfam" id="TIGR01494">
    <property type="entry name" value="ATPase_P-type"/>
    <property type="match status" value="2"/>
</dbReference>
<feature type="region of interest" description="Disordered" evidence="18">
    <location>
        <begin position="110"/>
        <end position="131"/>
    </location>
</feature>
<dbReference type="PANTHER" id="PTHR24092:SF174">
    <property type="entry name" value="PHOSPHOLIPID-TRANSPORTING ATPASE DNF3-RELATED"/>
    <property type="match status" value="1"/>
</dbReference>
<dbReference type="Pfam" id="PF13246">
    <property type="entry name" value="Cation_ATPase"/>
    <property type="match status" value="1"/>
</dbReference>
<keyword evidence="8 16" id="KW-0460">Magnesium</keyword>
<comment type="catalytic activity">
    <reaction evidence="13">
        <text>a 1,2-diacyl-sn-glycero-3-phosphoethanolamine(out) + ATP + H2O = a 1,2-diacyl-sn-glycero-3-phosphoethanolamine(in) + ADP + phosphate + H(+)</text>
        <dbReference type="Rhea" id="RHEA:66132"/>
        <dbReference type="ChEBI" id="CHEBI:15377"/>
        <dbReference type="ChEBI" id="CHEBI:15378"/>
        <dbReference type="ChEBI" id="CHEBI:30616"/>
        <dbReference type="ChEBI" id="CHEBI:43474"/>
        <dbReference type="ChEBI" id="CHEBI:64612"/>
        <dbReference type="ChEBI" id="CHEBI:456216"/>
    </reaction>
    <physiologicalReaction direction="left-to-right" evidence="13">
        <dbReference type="Rhea" id="RHEA:66133"/>
    </physiologicalReaction>
</comment>
<dbReference type="Gene3D" id="3.40.50.1000">
    <property type="entry name" value="HAD superfamily/HAD-like"/>
    <property type="match status" value="1"/>
</dbReference>
<feature type="transmembrane region" description="Helical" evidence="17">
    <location>
        <begin position="1369"/>
        <end position="1386"/>
    </location>
</feature>
<evidence type="ECO:0000256" key="11">
    <source>
        <dbReference type="ARBA" id="ARBA00023136"/>
    </source>
</evidence>
<feature type="region of interest" description="Disordered" evidence="18">
    <location>
        <begin position="638"/>
        <end position="702"/>
    </location>
</feature>
<keyword evidence="9 17" id="KW-1278">Translocase</keyword>
<evidence type="ECO:0000256" key="13">
    <source>
        <dbReference type="ARBA" id="ARBA00049128"/>
    </source>
</evidence>
<dbReference type="Pfam" id="PF16212">
    <property type="entry name" value="PhoLip_ATPase_C"/>
    <property type="match status" value="1"/>
</dbReference>
<keyword evidence="6 15" id="KW-0547">Nucleotide-binding</keyword>
<name>A0A0D2C4P5_9EURO</name>
<dbReference type="InterPro" id="IPR036412">
    <property type="entry name" value="HAD-like_sf"/>
</dbReference>
<dbReference type="GeneID" id="25322035"/>
<feature type="binding site" evidence="16">
    <location>
        <position position="602"/>
    </location>
    <ligand>
        <name>Mg(2+)</name>
        <dbReference type="ChEBI" id="CHEBI:18420"/>
    </ligand>
</feature>
<dbReference type="SUPFAM" id="SSF81660">
    <property type="entry name" value="Metal cation-transporting ATPase, ATP-binding domain N"/>
    <property type="match status" value="1"/>
</dbReference>
<feature type="transmembrane region" description="Helical" evidence="17">
    <location>
        <begin position="494"/>
        <end position="516"/>
    </location>
</feature>
<dbReference type="GO" id="GO:0005886">
    <property type="term" value="C:plasma membrane"/>
    <property type="evidence" value="ECO:0007669"/>
    <property type="project" value="TreeGrafter"/>
</dbReference>
<dbReference type="PROSITE" id="PS00154">
    <property type="entry name" value="ATPASE_E1_E2"/>
    <property type="match status" value="1"/>
</dbReference>
<dbReference type="InterPro" id="IPR023299">
    <property type="entry name" value="ATPase_P-typ_cyto_dom_N"/>
</dbReference>
<dbReference type="SUPFAM" id="SSF81653">
    <property type="entry name" value="Calcium ATPase, transduction domain A"/>
    <property type="match status" value="1"/>
</dbReference>
<dbReference type="RefSeq" id="XP_013320445.1">
    <property type="nucleotide sequence ID" value="XM_013464991.1"/>
</dbReference>
<dbReference type="GO" id="GO:0005802">
    <property type="term" value="C:trans-Golgi network"/>
    <property type="evidence" value="ECO:0007669"/>
    <property type="project" value="TreeGrafter"/>
</dbReference>
<dbReference type="InterPro" id="IPR023214">
    <property type="entry name" value="HAD_sf"/>
</dbReference>
<evidence type="ECO:0000256" key="7">
    <source>
        <dbReference type="ARBA" id="ARBA00022840"/>
    </source>
</evidence>
<keyword evidence="7 15" id="KW-0067">ATP-binding</keyword>
<evidence type="ECO:0000259" key="19">
    <source>
        <dbReference type="Pfam" id="PF00122"/>
    </source>
</evidence>
<keyword evidence="10 17" id="KW-1133">Transmembrane helix</keyword>
<dbReference type="EC" id="7.6.2.1" evidence="17"/>
<feature type="binding site" evidence="15">
    <location>
        <position position="761"/>
    </location>
    <ligand>
        <name>ATP</name>
        <dbReference type="ChEBI" id="CHEBI:30616"/>
    </ligand>
</feature>
<evidence type="ECO:0000256" key="2">
    <source>
        <dbReference type="ARBA" id="ARBA00004308"/>
    </source>
</evidence>
<dbReference type="InterPro" id="IPR006539">
    <property type="entry name" value="P-type_ATPase_IV"/>
</dbReference>
<sequence length="1596" mass="178882">MAMDLSDNAGGVNSDKDRPGSSDARQHGPAGRRPEQDREQVTPANTPNDTSRVRFSVEVPRAIHDEPVSKDTLPSAQKPAGILKSPSDGRNRGYSLRRSLFAQNIQRQHSDDGGAFEMGSPDSAPRAFKPKEPAVLPSTSVTIQETDEETKFPAANTLRLSDPDLELPLYRRWMSKQSSRATFLRRIQKSYKELRARIAAANTIPPTLDGRHVRVNVLQPEEALDERTGKPYASNLICSCRYTPLNFVPRQLMAQFGKLANFYFLCVSILQMIPGLSTTGTYTTIIPLLVFVAISMAKEGYDDIRRHRLDKEENERTTKVLSLNRLSQDDGFQSGSVGWQEKKWRQVRVGDVVLLERNSAVPADMVLLHADEPTGTAYVETKSLDGETNLKAKTPAADVSAACQDSDAVAKLDAEFVVEDPNLDLYKFDGRVSFNGHTLPLTNSEILYRGSILRNTPSATGLVIYSGEECKIRMNANKNPRVKAPALQAKVNKVVVVVASLVVFMAIILSVAYEIWRRTTEDKAWYLQYARVPFGQILTSFIIMMNTMLPLSLYVSLEIVKVAQMFLMNDVDMYDPETDIPMEPHTSTINEELGQVSYIFSDKTGTLTNNSMKFRKMSIAGTAWLHDIDLQEEAADEAGREKLRHKKRGGKGKESLARKSKLSHGKLSRKSAASTAIGAEHPALSSSEQDGEAQWKASSGVDMTLETGKTQELVEYIQRRPHTVFARKARFFLLSLALCHTCIPEKNDDGDITYQAASPDELALVTAAQDMGYIVTDRRSSTVTVKTYPSDDEENPVYEAYEVLDVVEFSSARKRMSIIVRFPDHRICLFSKGADSTLRNLLRLADLASSSVQAVEKRATHRKSVEAQEALRRKSFALSHRSDSVHAMDVSPRPSNLTVDKSCTARASIDQWLRDRETDPGMSRPRQSSHFYSPRPSAQYGSRVSESLGGRAQLSRQTSPGPSTQVDSVEELVEESLVINDKAVFERCFQHIDDFATEGLRTLLYGFRFLTEDEYKAWKEIYMSATTSIVDRQDKIERAAELVETKLELLGATAIEDKLQKGVPDAIDRLRRAGIKLWMLTGDKRETAINIGHSCRLIKDYSTLIVLDHELGELYRRMANGFAEIDSDKTAHSVLVVDGQTLTIIEADRASKALFTDVAIRADSVICCRASPSQKASLVKTIRTKVKGSVTLAIGDGANDIAMIQEAHLGIGIAGKEGLQAARTSDYSIAQFRFLLKLILVHGRWNYIRICKYILGTFWKEMIFYLVQAIYQRWTGYTGTSLYEPWSLSMFNTLFTSLPVIFMGVFEKDLAASTLLAVPELYNIGQQDRGFNLKLYFWWAGVASCEAVIVYFIMYSIYGMALFTRDQGLYALGSVAFTACIVIISLKLQCIELHNKSMAAAIAIFLSVGGWWLWNLILGLIYQQNVIYNVKDGLLDRFGRNLLWWLTLLLIILAVCLFEVTIKATKAAIWPTDVDIFQGFEQDIEVRKRFEEAAADLLQQGWDRGTKKSSLELAREEAIQAEREAQVQALLDRPRDMNKRKPFARENSALDVKHVHVQEREEPQEMEEVPRKSLDVGELFSKGFGAVRRGTMQELR</sequence>
<accession>A0A0D2C4P5</accession>
<evidence type="ECO:0000313" key="23">
    <source>
        <dbReference type="Proteomes" id="UP000054342"/>
    </source>
</evidence>
<dbReference type="Gene3D" id="3.40.1110.10">
    <property type="entry name" value="Calcium-transporting ATPase, cytoplasmic domain N"/>
    <property type="match status" value="1"/>
</dbReference>
<evidence type="ECO:0000256" key="16">
    <source>
        <dbReference type="PIRSR" id="PIRSR606539-3"/>
    </source>
</evidence>
<feature type="binding site" evidence="15">
    <location>
        <position position="832"/>
    </location>
    <ligand>
        <name>ATP</name>
        <dbReference type="ChEBI" id="CHEBI:30616"/>
    </ligand>
</feature>
<dbReference type="PRINTS" id="PR00119">
    <property type="entry name" value="CATATPASE"/>
</dbReference>
<feature type="binding site" evidence="16">
    <location>
        <position position="604"/>
    </location>
    <ligand>
        <name>Mg(2+)</name>
        <dbReference type="ChEBI" id="CHEBI:18420"/>
    </ligand>
</feature>
<dbReference type="GO" id="GO:0016887">
    <property type="term" value="F:ATP hydrolysis activity"/>
    <property type="evidence" value="ECO:0007669"/>
    <property type="project" value="InterPro"/>
</dbReference>
<dbReference type="InterPro" id="IPR018303">
    <property type="entry name" value="ATPase_P-typ_P_site"/>
</dbReference>
<evidence type="ECO:0000256" key="4">
    <source>
        <dbReference type="ARBA" id="ARBA00022692"/>
    </source>
</evidence>
<evidence type="ECO:0000256" key="1">
    <source>
        <dbReference type="ARBA" id="ARBA00004141"/>
    </source>
</evidence>
<feature type="transmembrane region" description="Helical" evidence="17">
    <location>
        <begin position="1398"/>
        <end position="1422"/>
    </location>
</feature>
<organism evidence="22 23">
    <name type="scientific">Exophiala xenobiotica</name>
    <dbReference type="NCBI Taxonomy" id="348802"/>
    <lineage>
        <taxon>Eukaryota</taxon>
        <taxon>Fungi</taxon>
        <taxon>Dikarya</taxon>
        <taxon>Ascomycota</taxon>
        <taxon>Pezizomycotina</taxon>
        <taxon>Eurotiomycetes</taxon>
        <taxon>Chaetothyriomycetidae</taxon>
        <taxon>Chaetothyriales</taxon>
        <taxon>Herpotrichiellaceae</taxon>
        <taxon>Exophiala</taxon>
    </lineage>
</organism>
<evidence type="ECO:0000256" key="12">
    <source>
        <dbReference type="ARBA" id="ARBA00034036"/>
    </source>
</evidence>
<dbReference type="NCBIfam" id="TIGR01652">
    <property type="entry name" value="ATPase-Plipid"/>
    <property type="match status" value="2"/>
</dbReference>
<keyword evidence="4 17" id="KW-0812">Transmembrane</keyword>
<evidence type="ECO:0000259" key="20">
    <source>
        <dbReference type="Pfam" id="PF16209"/>
    </source>
</evidence>
<dbReference type="STRING" id="348802.A0A0D2C4P5"/>
<dbReference type="Gene3D" id="2.70.150.10">
    <property type="entry name" value="Calcium-transporting ATPase, cytoplasmic transduction domain A"/>
    <property type="match status" value="1"/>
</dbReference>
<feature type="region of interest" description="Disordered" evidence="18">
    <location>
        <begin position="1552"/>
        <end position="1572"/>
    </location>
</feature>
<dbReference type="SUPFAM" id="SSF56784">
    <property type="entry name" value="HAD-like"/>
    <property type="match status" value="1"/>
</dbReference>
<feature type="transmembrane region" description="Helical" evidence="17">
    <location>
        <begin position="536"/>
        <end position="557"/>
    </location>
</feature>
<dbReference type="FunFam" id="3.40.50.1000:FF:000172">
    <property type="entry name" value="Phospholipid-transporting ATPase"/>
    <property type="match status" value="1"/>
</dbReference>
<evidence type="ECO:0000256" key="8">
    <source>
        <dbReference type="ARBA" id="ARBA00022842"/>
    </source>
</evidence>
<reference evidence="22 23" key="1">
    <citation type="submission" date="2015-01" db="EMBL/GenBank/DDBJ databases">
        <title>The Genome Sequence of Exophiala xenobiotica CBS118157.</title>
        <authorList>
            <consortium name="The Broad Institute Genomics Platform"/>
            <person name="Cuomo C."/>
            <person name="de Hoog S."/>
            <person name="Gorbushina A."/>
            <person name="Stielow B."/>
            <person name="Teixiera M."/>
            <person name="Abouelleil A."/>
            <person name="Chapman S.B."/>
            <person name="Priest M."/>
            <person name="Young S.K."/>
            <person name="Wortman J."/>
            <person name="Nusbaum C."/>
            <person name="Birren B."/>
        </authorList>
    </citation>
    <scope>NUCLEOTIDE SEQUENCE [LARGE SCALE GENOMIC DNA]</scope>
    <source>
        <strain evidence="22 23">CBS 118157</strain>
    </source>
</reference>
<protein>
    <recommendedName>
        <fullName evidence="17">Phospholipid-transporting ATPase</fullName>
        <ecNumber evidence="17">7.6.2.1</ecNumber>
    </recommendedName>
</protein>
<evidence type="ECO:0000256" key="18">
    <source>
        <dbReference type="SAM" id="MobiDB-lite"/>
    </source>
</evidence>
<dbReference type="Pfam" id="PF16209">
    <property type="entry name" value="PhoLip_ATPase_N"/>
    <property type="match status" value="1"/>
</dbReference>
<feature type="compositionally biased region" description="Polar residues" evidence="18">
    <location>
        <begin position="954"/>
        <end position="965"/>
    </location>
</feature>
<dbReference type="InterPro" id="IPR032631">
    <property type="entry name" value="P-type_ATPase_N"/>
</dbReference>
<feature type="compositionally biased region" description="Basic residues" evidence="18">
    <location>
        <begin position="658"/>
        <end position="669"/>
    </location>
</feature>